<evidence type="ECO:0000256" key="1">
    <source>
        <dbReference type="ARBA" id="ARBA00004141"/>
    </source>
</evidence>
<protein>
    <submittedName>
        <fullName evidence="8">Iron permease</fullName>
    </submittedName>
</protein>
<evidence type="ECO:0000256" key="3">
    <source>
        <dbReference type="ARBA" id="ARBA00022692"/>
    </source>
</evidence>
<dbReference type="EMBL" id="BMOE01000022">
    <property type="protein sequence ID" value="GGJ88735.1"/>
    <property type="molecule type" value="Genomic_DNA"/>
</dbReference>
<proteinExistence type="inferred from homology"/>
<keyword evidence="4 6" id="KW-1133">Transmembrane helix</keyword>
<reference evidence="8" key="2">
    <citation type="submission" date="2020-09" db="EMBL/GenBank/DDBJ databases">
        <authorList>
            <person name="Sun Q."/>
            <person name="Ohkuma M."/>
        </authorList>
    </citation>
    <scope>NUCLEOTIDE SEQUENCE</scope>
    <source>
        <strain evidence="8">JCM 14371</strain>
    </source>
</reference>
<organism evidence="8 9">
    <name type="scientific">Deinococcus aquiradiocola</name>
    <dbReference type="NCBI Taxonomy" id="393059"/>
    <lineage>
        <taxon>Bacteria</taxon>
        <taxon>Thermotogati</taxon>
        <taxon>Deinococcota</taxon>
        <taxon>Deinococci</taxon>
        <taxon>Deinococcales</taxon>
        <taxon>Deinococcaceae</taxon>
        <taxon>Deinococcus</taxon>
    </lineage>
</organism>
<feature type="transmembrane region" description="Helical" evidence="6">
    <location>
        <begin position="524"/>
        <end position="550"/>
    </location>
</feature>
<comment type="subcellular location">
    <subcellularLocation>
        <location evidence="1">Membrane</location>
        <topology evidence="1">Multi-pass membrane protein</topology>
    </subcellularLocation>
</comment>
<gene>
    <name evidence="8" type="ORF">GCM10008939_36040</name>
</gene>
<keyword evidence="3 6" id="KW-0812">Transmembrane</keyword>
<feature type="transmembrane region" description="Helical" evidence="6">
    <location>
        <begin position="556"/>
        <end position="576"/>
    </location>
</feature>
<keyword evidence="9" id="KW-1185">Reference proteome</keyword>
<feature type="transmembrane region" description="Helical" evidence="6">
    <location>
        <begin position="635"/>
        <end position="658"/>
    </location>
</feature>
<dbReference type="AlphaFoldDB" id="A0A917UV67"/>
<sequence>MKRALLTLLGLLGTAAAADYATPADTVRTGLADAALEVGYDPAQAAQLVQDAQRTYLTTLDGPLRAQAPASASTVREQFGTALQAARTGDEAGFAAAQSRVWTAWLGGAYAALERQVQAGNAGAASDWLQAREFRVASRFTRLNADATTAVQALQARKITPAQALDAVRADLLDGYQARLNGALAALKDARSKDYRTRSAEQAALAQGYFALLAPAYRSARGDAALSATTADLQALPASLDRVTRDLNGFRAAPLSEREQRLRAGQALRFLALVPVEYARGVSGDAGRVTVKRDLEITEARTFLAGATTAYTDLAPLLPDTRAVQATQAALAALNARLEGAAAHRDPPTSAALQAAVTDVQTQLEAQFPNAWKRHDASGDLDVIRSQLNNVLSAVTAHNYEQAETARLDAYATLESGPEARIAVFAPDLKLRLENLFWNGETPAGLARLIRDRAPIAAVQASAAQLNAALDQTGELLGTEQAPAAVATNAGVIVFREGLEAVLILAALMGSLRRPEVRHLRRPMWWGAALAFLATAGTWLVMSGTLSLFARFGERLEAVVSVIAIAVLLVIMNWFFHQVYWNDRMADFQKAKHNLMGRQVGQWVGLAVLGFTSIYREGFETVLFLQSLTLQSGAAPVLSGTGLGLVAVIGVGVLVFALQAKLPMKKLLVWTGMMICAVLAVMVGNTVHVLQLVGWFPVHGVSGLTLPSWTSLWLGVYPTWEGLTLQVVSAAAVVGSYYLAEGLKERGLKRRLEAARQQKAGDVNGTPARN</sequence>
<reference evidence="8" key="1">
    <citation type="journal article" date="2014" name="Int. J. Syst. Evol. Microbiol.">
        <title>Complete genome sequence of Corynebacterium casei LMG S-19264T (=DSM 44701T), isolated from a smear-ripened cheese.</title>
        <authorList>
            <consortium name="US DOE Joint Genome Institute (JGI-PGF)"/>
            <person name="Walter F."/>
            <person name="Albersmeier A."/>
            <person name="Kalinowski J."/>
            <person name="Ruckert C."/>
        </authorList>
    </citation>
    <scope>NUCLEOTIDE SEQUENCE</scope>
    <source>
        <strain evidence="8">JCM 14371</strain>
    </source>
</reference>
<evidence type="ECO:0000256" key="6">
    <source>
        <dbReference type="SAM" id="Phobius"/>
    </source>
</evidence>
<evidence type="ECO:0000256" key="4">
    <source>
        <dbReference type="ARBA" id="ARBA00022989"/>
    </source>
</evidence>
<evidence type="ECO:0000256" key="7">
    <source>
        <dbReference type="SAM" id="SignalP"/>
    </source>
</evidence>
<dbReference type="PANTHER" id="PTHR31632">
    <property type="entry name" value="IRON TRANSPORTER FTH1"/>
    <property type="match status" value="1"/>
</dbReference>
<evidence type="ECO:0000256" key="2">
    <source>
        <dbReference type="ARBA" id="ARBA00008333"/>
    </source>
</evidence>
<feature type="transmembrane region" description="Helical" evidence="6">
    <location>
        <begin position="667"/>
        <end position="696"/>
    </location>
</feature>
<evidence type="ECO:0000313" key="8">
    <source>
        <dbReference type="EMBL" id="GGJ88735.1"/>
    </source>
</evidence>
<dbReference type="Proteomes" id="UP000635726">
    <property type="component" value="Unassembled WGS sequence"/>
</dbReference>
<dbReference type="PANTHER" id="PTHR31632:SF2">
    <property type="entry name" value="PLASMA MEMBRANE IRON PERMEASE"/>
    <property type="match status" value="1"/>
</dbReference>
<feature type="transmembrane region" description="Helical" evidence="6">
    <location>
        <begin position="716"/>
        <end position="740"/>
    </location>
</feature>
<dbReference type="Pfam" id="PF03239">
    <property type="entry name" value="FTR1"/>
    <property type="match status" value="1"/>
</dbReference>
<feature type="signal peptide" evidence="7">
    <location>
        <begin position="1"/>
        <end position="17"/>
    </location>
</feature>
<keyword evidence="7" id="KW-0732">Signal</keyword>
<dbReference type="GO" id="GO:0015093">
    <property type="term" value="F:ferrous iron transmembrane transporter activity"/>
    <property type="evidence" value="ECO:0007669"/>
    <property type="project" value="TreeGrafter"/>
</dbReference>
<dbReference type="RefSeq" id="WP_188964705.1">
    <property type="nucleotide sequence ID" value="NZ_BMOE01000022.1"/>
</dbReference>
<accession>A0A917UV67</accession>
<feature type="chain" id="PRO_5037356809" evidence="7">
    <location>
        <begin position="18"/>
        <end position="770"/>
    </location>
</feature>
<keyword evidence="5 6" id="KW-0472">Membrane</keyword>
<comment type="caution">
    <text evidence="8">The sequence shown here is derived from an EMBL/GenBank/DDBJ whole genome shotgun (WGS) entry which is preliminary data.</text>
</comment>
<dbReference type="GO" id="GO:0033573">
    <property type="term" value="C:high-affinity iron permease complex"/>
    <property type="evidence" value="ECO:0007669"/>
    <property type="project" value="InterPro"/>
</dbReference>
<dbReference type="InterPro" id="IPR004923">
    <property type="entry name" value="FTR1/Fip1/EfeU"/>
</dbReference>
<name>A0A917UV67_9DEIO</name>
<evidence type="ECO:0000256" key="5">
    <source>
        <dbReference type="ARBA" id="ARBA00023136"/>
    </source>
</evidence>
<evidence type="ECO:0000313" key="9">
    <source>
        <dbReference type="Proteomes" id="UP000635726"/>
    </source>
</evidence>
<comment type="similarity">
    <text evidence="2">Belongs to the oxidase-dependent Fe transporter (OFeT) (TC 9.A.10.1) family.</text>
</comment>